<dbReference type="CDD" id="cd03398">
    <property type="entry name" value="PAP2_haloperoxidase"/>
    <property type="match status" value="1"/>
</dbReference>
<evidence type="ECO:0000313" key="4">
    <source>
        <dbReference type="EMBL" id="OJX60773.1"/>
    </source>
</evidence>
<dbReference type="EMBL" id="MKVH01000003">
    <property type="protein sequence ID" value="OJX60773.1"/>
    <property type="molecule type" value="Genomic_DNA"/>
</dbReference>
<accession>A0A1M3L5E6</accession>
<dbReference type="Gene3D" id="1.10.606.20">
    <property type="match status" value="1"/>
</dbReference>
<dbReference type="Pfam" id="PF01569">
    <property type="entry name" value="PAP2"/>
    <property type="match status" value="1"/>
</dbReference>
<dbReference type="InterPro" id="IPR016119">
    <property type="entry name" value="Br/Cl_peroxidase_C"/>
</dbReference>
<sequence>MSMIRLVLACVLVVGICISCDSPVEGPQYGDLVPSSTDSAAIAWNPLFVLSGGDSLISAPPAADEGISAVKEAIANRTEAQNKAIRTWNTGTYLRWNELTRNIVARYNVAPLAERTPNGTFTGRFLPDPNKPFASPPFTARLYALVNAGQYDALIWAWRLKYQHRRPAPSTVDPTIVTAGPSSGTPSYPNEDAVVSRVTVEIVSFFYPGERAYLEAQLQECTSSRVAAGLARPSDIAGGDSLGRRVAALLIDRAKNDGFSKADDQARWKAVDAAMVTTWPKWRSTETPTRPPMLPFFGEVKPWNITDAASFDPGPPPSEGTAVYDTDMDEMRSISVGRTREQIRIANYWSDGEGTFTPPIHWHLFAAERLREARFSMIRMARVMAYTSTSLHDAAVVCWYTKYKYNTARPITIDNVVRMPIGLPNFPGYSSGHSTFSGAAATVLGHFFPSYSQGYMMMAREAGDSRVYGCIHVRIDCTVGLKQGQDIGAVAVARAVQDGAE</sequence>
<feature type="region of interest" description="Disordered" evidence="1">
    <location>
        <begin position="169"/>
        <end position="190"/>
    </location>
</feature>
<gene>
    <name evidence="4" type="ORF">BGO89_04185</name>
</gene>
<name>A0A1M3L5E6_9BACT</name>
<feature type="domain" description="Phosphatidic acid phosphatase type 2/haloperoxidase" evidence="3">
    <location>
        <begin position="402"/>
        <end position="484"/>
    </location>
</feature>
<proteinExistence type="predicted"/>
<dbReference type="STRING" id="1895771.BGO89_04185"/>
<dbReference type="Gene3D" id="1.10.606.10">
    <property type="entry name" value="Vanadium-containing Chloroperoxidase, domain 2"/>
    <property type="match status" value="1"/>
</dbReference>
<evidence type="ECO:0000256" key="2">
    <source>
        <dbReference type="SAM" id="SignalP"/>
    </source>
</evidence>
<dbReference type="GO" id="GO:0004601">
    <property type="term" value="F:peroxidase activity"/>
    <property type="evidence" value="ECO:0007669"/>
    <property type="project" value="InterPro"/>
</dbReference>
<dbReference type="PANTHER" id="PTHR34599:SF1">
    <property type="entry name" value="PHOSPHATIDIC ACID PHOSPHATASE TYPE 2_HALOPEROXIDASE DOMAIN-CONTAINING PROTEIN"/>
    <property type="match status" value="1"/>
</dbReference>
<protein>
    <recommendedName>
        <fullName evidence="3">Phosphatidic acid phosphatase type 2/haloperoxidase domain-containing protein</fullName>
    </recommendedName>
</protein>
<feature type="chain" id="PRO_5012160242" description="Phosphatidic acid phosphatase type 2/haloperoxidase domain-containing protein" evidence="2">
    <location>
        <begin position="20"/>
        <end position="501"/>
    </location>
</feature>
<reference evidence="4 5" key="1">
    <citation type="submission" date="2016-09" db="EMBL/GenBank/DDBJ databases">
        <title>Genome-resolved meta-omics ties microbial dynamics to process performance in biotechnology for thiocyanate degradation.</title>
        <authorList>
            <person name="Kantor R.S."/>
            <person name="Huddy R.J."/>
            <person name="Iyer R."/>
            <person name="Thomas B.C."/>
            <person name="Brown C.T."/>
            <person name="Anantharaman K."/>
            <person name="Tringe S."/>
            <person name="Hettich R.L."/>
            <person name="Harrison S.T."/>
            <person name="Banfield J.F."/>
        </authorList>
    </citation>
    <scope>NUCLEOTIDE SEQUENCE [LARGE SCALE GENOMIC DNA]</scope>
    <source>
        <strain evidence="4">59-99</strain>
    </source>
</reference>
<dbReference type="InterPro" id="IPR000326">
    <property type="entry name" value="PAP2/HPO"/>
</dbReference>
<feature type="signal peptide" evidence="2">
    <location>
        <begin position="1"/>
        <end position="19"/>
    </location>
</feature>
<keyword evidence="2" id="KW-0732">Signal</keyword>
<evidence type="ECO:0000256" key="1">
    <source>
        <dbReference type="SAM" id="MobiDB-lite"/>
    </source>
</evidence>
<evidence type="ECO:0000259" key="3">
    <source>
        <dbReference type="Pfam" id="PF01569"/>
    </source>
</evidence>
<dbReference type="PANTHER" id="PTHR34599">
    <property type="entry name" value="PEROXIDASE-RELATED"/>
    <property type="match status" value="1"/>
</dbReference>
<organism evidence="4 5">
    <name type="scientific">Candidatus Kapaibacterium thiocyanatum</name>
    <dbReference type="NCBI Taxonomy" id="1895771"/>
    <lineage>
        <taxon>Bacteria</taxon>
        <taxon>Pseudomonadati</taxon>
        <taxon>Candidatus Kapaibacteriota</taxon>
        <taxon>Candidatus Kapaibacteriia</taxon>
        <taxon>Candidatus Kapaibacteriales</taxon>
        <taxon>Candidatus Kapaibacteriaceae</taxon>
        <taxon>Candidatus Kapaibacterium</taxon>
    </lineage>
</organism>
<evidence type="ECO:0000313" key="5">
    <source>
        <dbReference type="Proteomes" id="UP000184233"/>
    </source>
</evidence>
<dbReference type="InterPro" id="IPR036938">
    <property type="entry name" value="PAP2/HPO_sf"/>
</dbReference>
<dbReference type="SUPFAM" id="SSF48317">
    <property type="entry name" value="Acid phosphatase/Vanadium-dependent haloperoxidase"/>
    <property type="match status" value="2"/>
</dbReference>
<dbReference type="AlphaFoldDB" id="A0A1M3L5E6"/>
<comment type="caution">
    <text evidence="4">The sequence shown here is derived from an EMBL/GenBank/DDBJ whole genome shotgun (WGS) entry which is preliminary data.</text>
</comment>
<dbReference type="InterPro" id="IPR052559">
    <property type="entry name" value="V-haloperoxidase"/>
</dbReference>
<dbReference type="Proteomes" id="UP000184233">
    <property type="component" value="Unassembled WGS sequence"/>
</dbReference>